<gene>
    <name evidence="3" type="ORF">CAEBREN_21604</name>
</gene>
<name>G0N7M1_CAEBE</name>
<dbReference type="eggNOG" id="ENOG502TGKY">
    <property type="taxonomic scope" value="Eukaryota"/>
</dbReference>
<keyword evidence="2" id="KW-0472">Membrane</keyword>
<dbReference type="Proteomes" id="UP000008068">
    <property type="component" value="Unassembled WGS sequence"/>
</dbReference>
<feature type="transmembrane region" description="Helical" evidence="2">
    <location>
        <begin position="71"/>
        <end position="94"/>
    </location>
</feature>
<feature type="compositionally biased region" description="Polar residues" evidence="1">
    <location>
        <begin position="230"/>
        <end position="240"/>
    </location>
</feature>
<feature type="region of interest" description="Disordered" evidence="1">
    <location>
        <begin position="218"/>
        <end position="240"/>
    </location>
</feature>
<feature type="transmembrane region" description="Helical" evidence="2">
    <location>
        <begin position="114"/>
        <end position="134"/>
    </location>
</feature>
<reference evidence="4" key="1">
    <citation type="submission" date="2011-07" db="EMBL/GenBank/DDBJ databases">
        <authorList>
            <consortium name="Caenorhabditis brenneri Sequencing and Analysis Consortium"/>
            <person name="Wilson R.K."/>
        </authorList>
    </citation>
    <scope>NUCLEOTIDE SEQUENCE [LARGE SCALE GENOMIC DNA]</scope>
    <source>
        <strain evidence="4">PB2801</strain>
    </source>
</reference>
<sequence>MPPRDPCASRLSTSSAWNSIRLSALSISRPDIFHMLLTFYLFSQMSLRVFFLKPCSKHKCCLGCVSLRDAIPLICTLEILSLVFCTTICTDFWINNGKTFYTVNFEGYGTEIALFYFAFLLVSLAVILFTLFVWKTKRKNWYIVHIIWQWTILELFGFFIYLVFSWARNPEKTTILMPSALVLIIATSFGALVELWWLIIFVDAMLFEKASSSYSSRRTSRENQEEGLESHSSNSPTLMKPNITITENCEIVI</sequence>
<feature type="transmembrane region" description="Helical" evidence="2">
    <location>
        <begin position="179"/>
        <end position="207"/>
    </location>
</feature>
<keyword evidence="2" id="KW-1133">Transmembrane helix</keyword>
<evidence type="ECO:0000256" key="1">
    <source>
        <dbReference type="SAM" id="MobiDB-lite"/>
    </source>
</evidence>
<dbReference type="OMA" id="WLIIFVD"/>
<proteinExistence type="predicted"/>
<keyword evidence="4" id="KW-1185">Reference proteome</keyword>
<feature type="transmembrane region" description="Helical" evidence="2">
    <location>
        <begin position="32"/>
        <end position="51"/>
    </location>
</feature>
<evidence type="ECO:0000313" key="4">
    <source>
        <dbReference type="Proteomes" id="UP000008068"/>
    </source>
</evidence>
<dbReference type="AlphaFoldDB" id="G0N7M1"/>
<dbReference type="EMBL" id="GL379848">
    <property type="protein sequence ID" value="EGT54834.1"/>
    <property type="molecule type" value="Genomic_DNA"/>
</dbReference>
<dbReference type="OrthoDB" id="5815271at2759"/>
<protein>
    <submittedName>
        <fullName evidence="3">Uncharacterized protein</fullName>
    </submittedName>
</protein>
<feature type="transmembrane region" description="Helical" evidence="2">
    <location>
        <begin position="146"/>
        <end position="167"/>
    </location>
</feature>
<keyword evidence="2" id="KW-0812">Transmembrane</keyword>
<accession>G0N7M1</accession>
<dbReference type="InParanoid" id="G0N7M1"/>
<dbReference type="HOGENOM" id="CLU_077777_0_0_1"/>
<organism evidence="4">
    <name type="scientific">Caenorhabditis brenneri</name>
    <name type="common">Nematode worm</name>
    <dbReference type="NCBI Taxonomy" id="135651"/>
    <lineage>
        <taxon>Eukaryota</taxon>
        <taxon>Metazoa</taxon>
        <taxon>Ecdysozoa</taxon>
        <taxon>Nematoda</taxon>
        <taxon>Chromadorea</taxon>
        <taxon>Rhabditida</taxon>
        <taxon>Rhabditina</taxon>
        <taxon>Rhabditomorpha</taxon>
        <taxon>Rhabditoidea</taxon>
        <taxon>Rhabditidae</taxon>
        <taxon>Peloderinae</taxon>
        <taxon>Caenorhabditis</taxon>
    </lineage>
</organism>
<evidence type="ECO:0000313" key="3">
    <source>
        <dbReference type="EMBL" id="EGT54834.1"/>
    </source>
</evidence>
<evidence type="ECO:0000256" key="2">
    <source>
        <dbReference type="SAM" id="Phobius"/>
    </source>
</evidence>
<dbReference type="FunCoup" id="G0N7M1">
    <property type="interactions" value="418"/>
</dbReference>